<dbReference type="EMBL" id="JBHFQA010000024">
    <property type="protein sequence ID" value="KAL2077666.1"/>
    <property type="molecule type" value="Genomic_DNA"/>
</dbReference>
<evidence type="ECO:0000256" key="3">
    <source>
        <dbReference type="ARBA" id="ARBA00022989"/>
    </source>
</evidence>
<evidence type="ECO:0000256" key="2">
    <source>
        <dbReference type="ARBA" id="ARBA00022692"/>
    </source>
</evidence>
<dbReference type="Gene3D" id="1.20.1250.20">
    <property type="entry name" value="MFS general substrate transporter like domains"/>
    <property type="match status" value="1"/>
</dbReference>
<dbReference type="Proteomes" id="UP001591681">
    <property type="component" value="Unassembled WGS sequence"/>
</dbReference>
<evidence type="ECO:0000313" key="7">
    <source>
        <dbReference type="Proteomes" id="UP001591681"/>
    </source>
</evidence>
<dbReference type="AlphaFoldDB" id="A0ABD1IRQ2"/>
<dbReference type="SUPFAM" id="SSF103473">
    <property type="entry name" value="MFS general substrate transporter"/>
    <property type="match status" value="1"/>
</dbReference>
<keyword evidence="3 5" id="KW-1133">Transmembrane helix</keyword>
<feature type="transmembrane region" description="Helical" evidence="5">
    <location>
        <begin position="283"/>
        <end position="301"/>
    </location>
</feature>
<name>A0ABD1IRQ2_9TELE</name>
<evidence type="ECO:0000256" key="1">
    <source>
        <dbReference type="ARBA" id="ARBA00004141"/>
    </source>
</evidence>
<evidence type="ECO:0008006" key="8">
    <source>
        <dbReference type="Google" id="ProtNLM"/>
    </source>
</evidence>
<reference evidence="6 7" key="1">
    <citation type="submission" date="2024-09" db="EMBL/GenBank/DDBJ databases">
        <title>A chromosome-level genome assembly of Gray's grenadier anchovy, Coilia grayii.</title>
        <authorList>
            <person name="Fu Z."/>
        </authorList>
    </citation>
    <scope>NUCLEOTIDE SEQUENCE [LARGE SCALE GENOMIC DNA]</scope>
    <source>
        <strain evidence="6">G4</strain>
        <tissue evidence="6">Muscle</tissue>
    </source>
</reference>
<feature type="transmembrane region" description="Helical" evidence="5">
    <location>
        <begin position="516"/>
        <end position="536"/>
    </location>
</feature>
<accession>A0ABD1IRQ2</accession>
<dbReference type="InterPro" id="IPR005828">
    <property type="entry name" value="MFS_sugar_transport-like"/>
</dbReference>
<gene>
    <name evidence="6" type="ORF">ACEWY4_027170</name>
</gene>
<evidence type="ECO:0000256" key="5">
    <source>
        <dbReference type="SAM" id="Phobius"/>
    </source>
</evidence>
<comment type="subcellular location">
    <subcellularLocation>
        <location evidence="1">Membrane</location>
        <topology evidence="1">Multi-pass membrane protein</topology>
    </subcellularLocation>
</comment>
<proteinExistence type="predicted"/>
<feature type="transmembrane region" description="Helical" evidence="5">
    <location>
        <begin position="400"/>
        <end position="421"/>
    </location>
</feature>
<feature type="transmembrane region" description="Helical" evidence="5">
    <location>
        <begin position="488"/>
        <end position="509"/>
    </location>
</feature>
<keyword evidence="2 5" id="KW-0812">Transmembrane</keyword>
<feature type="transmembrane region" description="Helical" evidence="5">
    <location>
        <begin position="427"/>
        <end position="444"/>
    </location>
</feature>
<feature type="transmembrane region" description="Helical" evidence="5">
    <location>
        <begin position="451"/>
        <end position="476"/>
    </location>
</feature>
<dbReference type="PANTHER" id="PTHR24064">
    <property type="entry name" value="SOLUTE CARRIER FAMILY 22 MEMBER"/>
    <property type="match status" value="1"/>
</dbReference>
<feature type="transmembrane region" description="Helical" evidence="5">
    <location>
        <begin position="252"/>
        <end position="276"/>
    </location>
</feature>
<protein>
    <recommendedName>
        <fullName evidence="8">Major facilitator superfamily (MFS) profile domain-containing protein</fullName>
    </recommendedName>
</protein>
<feature type="transmembrane region" description="Helical" evidence="5">
    <location>
        <begin position="367"/>
        <end position="388"/>
    </location>
</feature>
<organism evidence="6 7">
    <name type="scientific">Coilia grayii</name>
    <name type="common">Gray's grenadier anchovy</name>
    <dbReference type="NCBI Taxonomy" id="363190"/>
    <lineage>
        <taxon>Eukaryota</taxon>
        <taxon>Metazoa</taxon>
        <taxon>Chordata</taxon>
        <taxon>Craniata</taxon>
        <taxon>Vertebrata</taxon>
        <taxon>Euteleostomi</taxon>
        <taxon>Actinopterygii</taxon>
        <taxon>Neopterygii</taxon>
        <taxon>Teleostei</taxon>
        <taxon>Clupei</taxon>
        <taxon>Clupeiformes</taxon>
        <taxon>Clupeoidei</taxon>
        <taxon>Engraulidae</taxon>
        <taxon>Coilinae</taxon>
        <taxon>Coilia</taxon>
    </lineage>
</organism>
<comment type="caution">
    <text evidence="6">The sequence shown here is derived from an EMBL/GenBank/DDBJ whole genome shotgun (WGS) entry which is preliminary data.</text>
</comment>
<dbReference type="Pfam" id="PF00083">
    <property type="entry name" value="Sugar_tr"/>
    <property type="match status" value="1"/>
</dbReference>
<keyword evidence="7" id="KW-1185">Reference proteome</keyword>
<evidence type="ECO:0000313" key="6">
    <source>
        <dbReference type="EMBL" id="KAL2077666.1"/>
    </source>
</evidence>
<keyword evidence="4 5" id="KW-0472">Membrane</keyword>
<dbReference type="InterPro" id="IPR036259">
    <property type="entry name" value="MFS_trans_sf"/>
</dbReference>
<evidence type="ECO:0000256" key="4">
    <source>
        <dbReference type="ARBA" id="ARBA00023136"/>
    </source>
</evidence>
<dbReference type="GO" id="GO:0016020">
    <property type="term" value="C:membrane"/>
    <property type="evidence" value="ECO:0007669"/>
    <property type="project" value="UniProtKB-SubCell"/>
</dbReference>
<sequence length="584" mass="64516">MAMVFLADIPPHHCRVPFLNSSYGGLGYNLSIPTEELKGETILSRCRRYSEQEDSDAAYRNDTEGCLDGWLFSEERYVSTIVTERLVGLEKMQWAVQVLAEQECQPPTNYPLSCSAVSDLVPSDASRFLSSPVQSACLSPPASSSLLRSPTQPACLTAYPPGANKSARQTHFHCLELKSMSMPLYVLSPCLSPSPNVLACVLAQSSLYALPELAFALPELAFALSDSEPASAPPEPTIALSCCELLNKSCRVTFATLGISFTYALGYALLPLFAFFIRDWRMLLVALSVPGFLYIPLWWYIPESPRWLLSQGRVEEAEVIIRAAAKKNGITPPDVIFKRDDTAKLMEDDVKDEKKYTWLDLFGTTNIRNITILNVFIWTVVSLTYYGLSLNTPNMDGDPYLNCLFAAGTEFAGYTIMWFAGRYASRRLTLSSSVLFCGIMLLLIKLVPAELGALSVTLAMLGKITITGAFVFVYLYGTELLPTVVRNMGLGITTMASRAGSTVSAYIAYMGTYDRALPYILMGCISIVCGIVSLLLPETKDEPLPENISQVKPLHWFCREKKPVMTNGQEKNGYQGNKVELELE</sequence>